<dbReference type="AlphaFoldDB" id="A0A4R1QFF3"/>
<comment type="caution">
    <text evidence="1">The sequence shown here is derived from an EMBL/GenBank/DDBJ whole genome shotgun (WGS) entry which is preliminary data.</text>
</comment>
<dbReference type="Proteomes" id="UP000295658">
    <property type="component" value="Unassembled WGS sequence"/>
</dbReference>
<evidence type="ECO:0000313" key="2">
    <source>
        <dbReference type="Proteomes" id="UP000295658"/>
    </source>
</evidence>
<protein>
    <submittedName>
        <fullName evidence="1">Antirepressor AbbA</fullName>
    </submittedName>
</protein>
<reference evidence="1 2" key="1">
    <citation type="submission" date="2019-03" db="EMBL/GenBank/DDBJ databases">
        <title>Genomic Encyclopedia of Type Strains, Phase IV (KMG-IV): sequencing the most valuable type-strain genomes for metagenomic binning, comparative biology and taxonomic classification.</title>
        <authorList>
            <person name="Goeker M."/>
        </authorList>
    </citation>
    <scope>NUCLEOTIDE SEQUENCE [LARGE SCALE GENOMIC DNA]</scope>
    <source>
        <strain evidence="1 2">DSM 24979</strain>
    </source>
</reference>
<evidence type="ECO:0000313" key="1">
    <source>
        <dbReference type="EMBL" id="TCL49186.1"/>
    </source>
</evidence>
<sequence>MERRMDQQLSMEEQQLLVDLLFTQQYAIELISAELADIECGYKQVDAQRYKQLIGLYDRVRAFG</sequence>
<dbReference type="InterPro" id="IPR025446">
    <property type="entry name" value="Antirep_AbbA"/>
</dbReference>
<dbReference type="Pfam" id="PF14156">
    <property type="entry name" value="AbbA_antirepres"/>
    <property type="match status" value="1"/>
</dbReference>
<dbReference type="EMBL" id="SLUL01000007">
    <property type="protein sequence ID" value="TCL49186.1"/>
    <property type="molecule type" value="Genomic_DNA"/>
</dbReference>
<name>A0A4R1QFF3_9BACL</name>
<dbReference type="OrthoDB" id="2972529at2"/>
<accession>A0A4R1QFF3</accession>
<dbReference type="Gene3D" id="1.10.287.3030">
    <property type="match status" value="1"/>
</dbReference>
<organism evidence="1 2">
    <name type="scientific">Thermolongibacillus altinsuensis</name>
    <dbReference type="NCBI Taxonomy" id="575256"/>
    <lineage>
        <taxon>Bacteria</taxon>
        <taxon>Bacillati</taxon>
        <taxon>Bacillota</taxon>
        <taxon>Bacilli</taxon>
        <taxon>Bacillales</taxon>
        <taxon>Anoxybacillaceae</taxon>
        <taxon>Thermolongibacillus</taxon>
    </lineage>
</organism>
<gene>
    <name evidence="1" type="ORF">EDD69_1076</name>
</gene>
<dbReference type="RefSeq" id="WP_132948409.1">
    <property type="nucleotide sequence ID" value="NZ_BSVG01000003.1"/>
</dbReference>
<keyword evidence="2" id="KW-1185">Reference proteome</keyword>
<proteinExistence type="predicted"/>